<proteinExistence type="inferred from homology"/>
<dbReference type="PROSITE" id="PS51257">
    <property type="entry name" value="PROKAR_LIPOPROTEIN"/>
    <property type="match status" value="1"/>
</dbReference>
<evidence type="ECO:0000256" key="2">
    <source>
        <dbReference type="ARBA" id="ARBA00022670"/>
    </source>
</evidence>
<keyword evidence="7" id="KW-1185">Reference proteome</keyword>
<sequence length="172" mass="19078">MKQLLYISLLIVLFTSCKSSSPIVTTKEKISKSNTNSSNRRTNKLIDEIVDSASKNIGVKYKYAGTTKSGYDCSGLVYSTFSEFDIALPRTSAEQAKTGTDLGKNTEEAKKGDLIFFKTNNRSKINHVGIVIEANDHEIKFIHSSTSKGVIISSTKQSYYKNTFAQLSRILE</sequence>
<dbReference type="PANTHER" id="PTHR47053">
    <property type="entry name" value="MUREIN DD-ENDOPEPTIDASE MEPH-RELATED"/>
    <property type="match status" value="1"/>
</dbReference>
<comment type="similarity">
    <text evidence="1">Belongs to the peptidase C40 family.</text>
</comment>
<dbReference type="SUPFAM" id="SSF54001">
    <property type="entry name" value="Cysteine proteinases"/>
    <property type="match status" value="1"/>
</dbReference>
<dbReference type="Gene3D" id="3.90.1720.10">
    <property type="entry name" value="endopeptidase domain like (from Nostoc punctiforme)"/>
    <property type="match status" value="1"/>
</dbReference>
<evidence type="ECO:0000256" key="4">
    <source>
        <dbReference type="ARBA" id="ARBA00022807"/>
    </source>
</evidence>
<evidence type="ECO:0000259" key="5">
    <source>
        <dbReference type="PROSITE" id="PS51935"/>
    </source>
</evidence>
<dbReference type="PANTHER" id="PTHR47053:SF1">
    <property type="entry name" value="MUREIN DD-ENDOPEPTIDASE MEPH-RELATED"/>
    <property type="match status" value="1"/>
</dbReference>
<dbReference type="GO" id="GO:0006508">
    <property type="term" value="P:proteolysis"/>
    <property type="evidence" value="ECO:0007669"/>
    <property type="project" value="UniProtKB-KW"/>
</dbReference>
<keyword evidence="4" id="KW-0788">Thiol protease</keyword>
<dbReference type="STRING" id="229203.SAMN05444338_106108"/>
<dbReference type="Proteomes" id="UP000198569">
    <property type="component" value="Unassembled WGS sequence"/>
</dbReference>
<organism evidence="6 7">
    <name type="scientific">Flavobacterium degerlachei</name>
    <dbReference type="NCBI Taxonomy" id="229203"/>
    <lineage>
        <taxon>Bacteria</taxon>
        <taxon>Pseudomonadati</taxon>
        <taxon>Bacteroidota</taxon>
        <taxon>Flavobacteriia</taxon>
        <taxon>Flavobacteriales</taxon>
        <taxon>Flavobacteriaceae</taxon>
        <taxon>Flavobacterium</taxon>
    </lineage>
</organism>
<evidence type="ECO:0000256" key="1">
    <source>
        <dbReference type="ARBA" id="ARBA00007074"/>
    </source>
</evidence>
<dbReference type="AlphaFoldDB" id="A0A1H2Y559"/>
<accession>A0A1H2Y559</accession>
<feature type="domain" description="NlpC/P60" evidence="5">
    <location>
        <begin position="43"/>
        <end position="171"/>
    </location>
</feature>
<dbReference type="Pfam" id="PF00877">
    <property type="entry name" value="NLPC_P60"/>
    <property type="match status" value="1"/>
</dbReference>
<protein>
    <submittedName>
        <fullName evidence="6">NlpC/P60 family protein</fullName>
    </submittedName>
</protein>
<keyword evidence="3" id="KW-0378">Hydrolase</keyword>
<dbReference type="InterPro" id="IPR000064">
    <property type="entry name" value="NLP_P60_dom"/>
</dbReference>
<dbReference type="InterPro" id="IPR051202">
    <property type="entry name" value="Peptidase_C40"/>
</dbReference>
<dbReference type="GO" id="GO:0008234">
    <property type="term" value="F:cysteine-type peptidase activity"/>
    <property type="evidence" value="ECO:0007669"/>
    <property type="project" value="UniProtKB-KW"/>
</dbReference>
<gene>
    <name evidence="6" type="ORF">SAMN05444338_106108</name>
</gene>
<dbReference type="InterPro" id="IPR038765">
    <property type="entry name" value="Papain-like_cys_pep_sf"/>
</dbReference>
<dbReference type="OrthoDB" id="9807055at2"/>
<evidence type="ECO:0000256" key="3">
    <source>
        <dbReference type="ARBA" id="ARBA00022801"/>
    </source>
</evidence>
<dbReference type="EMBL" id="FNMV01000006">
    <property type="protein sequence ID" value="SDX00267.1"/>
    <property type="molecule type" value="Genomic_DNA"/>
</dbReference>
<dbReference type="RefSeq" id="WP_091431446.1">
    <property type="nucleotide sequence ID" value="NZ_FNMV01000006.1"/>
</dbReference>
<keyword evidence="2" id="KW-0645">Protease</keyword>
<reference evidence="7" key="1">
    <citation type="submission" date="2016-10" db="EMBL/GenBank/DDBJ databases">
        <authorList>
            <person name="Varghese N."/>
            <person name="Submissions S."/>
        </authorList>
    </citation>
    <scope>NUCLEOTIDE SEQUENCE [LARGE SCALE GENOMIC DNA]</scope>
    <source>
        <strain evidence="7">DSM 15718</strain>
    </source>
</reference>
<evidence type="ECO:0000313" key="6">
    <source>
        <dbReference type="EMBL" id="SDX00267.1"/>
    </source>
</evidence>
<name>A0A1H2Y559_9FLAO</name>
<evidence type="ECO:0000313" key="7">
    <source>
        <dbReference type="Proteomes" id="UP000198569"/>
    </source>
</evidence>
<dbReference type="PROSITE" id="PS51935">
    <property type="entry name" value="NLPC_P60"/>
    <property type="match status" value="1"/>
</dbReference>